<feature type="non-terminal residue" evidence="1">
    <location>
        <position position="107"/>
    </location>
</feature>
<dbReference type="InterPro" id="IPR051320">
    <property type="entry name" value="Viral_Replic_Matur_Polypro"/>
</dbReference>
<reference evidence="1 2" key="1">
    <citation type="journal article" date="2018" name="Front. Plant Sci.">
        <title>Red Clover (Trifolium pratense) and Zigzag Clover (T. medium) - A Picture of Genomic Similarities and Differences.</title>
        <authorList>
            <person name="Dluhosova J."/>
            <person name="Istvanek J."/>
            <person name="Nedelnik J."/>
            <person name="Repkova J."/>
        </authorList>
    </citation>
    <scope>NUCLEOTIDE SEQUENCE [LARGE SCALE GENOMIC DNA]</scope>
    <source>
        <strain evidence="2">cv. 10/8</strain>
        <tissue evidence="1">Leaf</tissue>
    </source>
</reference>
<proteinExistence type="predicted"/>
<dbReference type="InterPro" id="IPR043128">
    <property type="entry name" value="Rev_trsase/Diguanyl_cyclase"/>
</dbReference>
<dbReference type="PANTHER" id="PTHR33064:SF37">
    <property type="entry name" value="RIBONUCLEASE H"/>
    <property type="match status" value="1"/>
</dbReference>
<dbReference type="SUPFAM" id="SSF56672">
    <property type="entry name" value="DNA/RNA polymerases"/>
    <property type="match status" value="1"/>
</dbReference>
<dbReference type="EMBL" id="LXQA010294067">
    <property type="protein sequence ID" value="MCI41589.1"/>
    <property type="molecule type" value="Genomic_DNA"/>
</dbReference>
<dbReference type="PANTHER" id="PTHR33064">
    <property type="entry name" value="POL PROTEIN"/>
    <property type="match status" value="1"/>
</dbReference>
<keyword evidence="2" id="KW-1185">Reference proteome</keyword>
<comment type="caution">
    <text evidence="1">The sequence shown here is derived from an EMBL/GenBank/DDBJ whole genome shotgun (WGS) entry which is preliminary data.</text>
</comment>
<dbReference type="Gene3D" id="3.30.70.270">
    <property type="match status" value="1"/>
</dbReference>
<sequence length="107" mass="11909">MEEVDYLGHTVFGTGVAMDKDKVHTVLGWPQPINVKQLRGFLGLTGYYRRFIKGYASIASPLTDLLKKDGFKWTAEATMAFDKLKLAITTAPVLALPQFSLPFTIET</sequence>
<evidence type="ECO:0000313" key="2">
    <source>
        <dbReference type="Proteomes" id="UP000265520"/>
    </source>
</evidence>
<accession>A0A392RYW4</accession>
<dbReference type="Proteomes" id="UP000265520">
    <property type="component" value="Unassembled WGS sequence"/>
</dbReference>
<dbReference type="FunFam" id="3.30.70.270:FF:000020">
    <property type="entry name" value="Transposon Tf2-6 polyprotein-like Protein"/>
    <property type="match status" value="1"/>
</dbReference>
<dbReference type="InterPro" id="IPR043502">
    <property type="entry name" value="DNA/RNA_pol_sf"/>
</dbReference>
<protein>
    <submittedName>
        <fullName evidence="1">Uncharacterized protein</fullName>
    </submittedName>
</protein>
<dbReference type="AlphaFoldDB" id="A0A392RYW4"/>
<organism evidence="1 2">
    <name type="scientific">Trifolium medium</name>
    <dbReference type="NCBI Taxonomy" id="97028"/>
    <lineage>
        <taxon>Eukaryota</taxon>
        <taxon>Viridiplantae</taxon>
        <taxon>Streptophyta</taxon>
        <taxon>Embryophyta</taxon>
        <taxon>Tracheophyta</taxon>
        <taxon>Spermatophyta</taxon>
        <taxon>Magnoliopsida</taxon>
        <taxon>eudicotyledons</taxon>
        <taxon>Gunneridae</taxon>
        <taxon>Pentapetalae</taxon>
        <taxon>rosids</taxon>
        <taxon>fabids</taxon>
        <taxon>Fabales</taxon>
        <taxon>Fabaceae</taxon>
        <taxon>Papilionoideae</taxon>
        <taxon>50 kb inversion clade</taxon>
        <taxon>NPAAA clade</taxon>
        <taxon>Hologalegina</taxon>
        <taxon>IRL clade</taxon>
        <taxon>Trifolieae</taxon>
        <taxon>Trifolium</taxon>
    </lineage>
</organism>
<evidence type="ECO:0000313" key="1">
    <source>
        <dbReference type="EMBL" id="MCI41589.1"/>
    </source>
</evidence>
<name>A0A392RYW4_9FABA</name>